<organism evidence="2 3">
    <name type="scientific">Rosa chinensis</name>
    <name type="common">China rose</name>
    <dbReference type="NCBI Taxonomy" id="74649"/>
    <lineage>
        <taxon>Eukaryota</taxon>
        <taxon>Viridiplantae</taxon>
        <taxon>Streptophyta</taxon>
        <taxon>Embryophyta</taxon>
        <taxon>Tracheophyta</taxon>
        <taxon>Spermatophyta</taxon>
        <taxon>Magnoliopsida</taxon>
        <taxon>eudicotyledons</taxon>
        <taxon>Gunneridae</taxon>
        <taxon>Pentapetalae</taxon>
        <taxon>rosids</taxon>
        <taxon>fabids</taxon>
        <taxon>Rosales</taxon>
        <taxon>Rosaceae</taxon>
        <taxon>Rosoideae</taxon>
        <taxon>Rosoideae incertae sedis</taxon>
        <taxon>Rosa</taxon>
    </lineage>
</organism>
<proteinExistence type="predicted"/>
<keyword evidence="1" id="KW-0472">Membrane</keyword>
<keyword evidence="1" id="KW-1133">Transmembrane helix</keyword>
<dbReference type="AlphaFoldDB" id="A0A2P6P9H2"/>
<evidence type="ECO:0000313" key="2">
    <source>
        <dbReference type="EMBL" id="PRQ18581.1"/>
    </source>
</evidence>
<name>A0A2P6P9H2_ROSCH</name>
<evidence type="ECO:0000313" key="3">
    <source>
        <dbReference type="Proteomes" id="UP000238479"/>
    </source>
</evidence>
<keyword evidence="3" id="KW-1185">Reference proteome</keyword>
<dbReference type="Proteomes" id="UP000238479">
    <property type="component" value="Chromosome 7"/>
</dbReference>
<accession>A0A2P6P9H2</accession>
<comment type="caution">
    <text evidence="2">The sequence shown here is derived from an EMBL/GenBank/DDBJ whole genome shotgun (WGS) entry which is preliminary data.</text>
</comment>
<feature type="transmembrane region" description="Helical" evidence="1">
    <location>
        <begin position="7"/>
        <end position="31"/>
    </location>
</feature>
<protein>
    <submittedName>
        <fullName evidence="2">Uncharacterized protein</fullName>
    </submittedName>
</protein>
<evidence type="ECO:0000256" key="1">
    <source>
        <dbReference type="SAM" id="Phobius"/>
    </source>
</evidence>
<keyword evidence="1" id="KW-0812">Transmembrane</keyword>
<dbReference type="Gramene" id="PRQ18581">
    <property type="protein sequence ID" value="PRQ18581"/>
    <property type="gene ID" value="RchiOBHm_Chr7g0207641"/>
</dbReference>
<sequence>MWSEYVVVLYIHSMLLSVFDYHVVLYLGWALNWSPKPLNPKTLFSRLICTRIKFSLLCRFRLTFSQFRSFQIST</sequence>
<reference evidence="2 3" key="1">
    <citation type="journal article" date="2018" name="Nat. Genet.">
        <title>The Rosa genome provides new insights in the design of modern roses.</title>
        <authorList>
            <person name="Bendahmane M."/>
        </authorList>
    </citation>
    <scope>NUCLEOTIDE SEQUENCE [LARGE SCALE GENOMIC DNA]</scope>
    <source>
        <strain evidence="3">cv. Old Blush</strain>
    </source>
</reference>
<gene>
    <name evidence="2" type="ORF">RchiOBHm_Chr7g0207641</name>
</gene>
<dbReference type="EMBL" id="PDCK01000045">
    <property type="protein sequence ID" value="PRQ18581.1"/>
    <property type="molecule type" value="Genomic_DNA"/>
</dbReference>